<accession>A0ABY7HPJ3</accession>
<sequence length="230" mass="26389">MQNMPEFKVLSVAGEVISQFTSKNNGETNHQFACRLKDTYPQLDIDDISKLANVSSSGLKHRARFKRLSPAAQAIISKSPKFPQEESIDYIRRLRVSYPNISVNDCSALSGIEEFVLRKLPEFTRLSSKAQVIKVTELKEDNESDSHYVSRIIKNHPDLMLKDYVGITGVDKKEVRIINRKIRQMSRKSREYVKGKASMRAPSPSFEKQLEQAIQGEMYRNDWTIEDVFS</sequence>
<dbReference type="RefSeq" id="WP_269128017.1">
    <property type="nucleotide sequence ID" value="NZ_CP114058.1"/>
</dbReference>
<proteinExistence type="predicted"/>
<organism evidence="1 2">
    <name type="scientific">Rouxiella chamberiensis</name>
    <dbReference type="NCBI Taxonomy" id="1513468"/>
    <lineage>
        <taxon>Bacteria</taxon>
        <taxon>Pseudomonadati</taxon>
        <taxon>Pseudomonadota</taxon>
        <taxon>Gammaproteobacteria</taxon>
        <taxon>Enterobacterales</taxon>
        <taxon>Yersiniaceae</taxon>
        <taxon>Rouxiella</taxon>
    </lineage>
</organism>
<keyword evidence="2" id="KW-1185">Reference proteome</keyword>
<name>A0ABY7HPJ3_9GAMM</name>
<evidence type="ECO:0000313" key="1">
    <source>
        <dbReference type="EMBL" id="WAT01310.1"/>
    </source>
</evidence>
<dbReference type="EMBL" id="CP114058">
    <property type="protein sequence ID" value="WAT01310.1"/>
    <property type="molecule type" value="Genomic_DNA"/>
</dbReference>
<reference evidence="1" key="1">
    <citation type="submission" date="2022-12" db="EMBL/GenBank/DDBJ databases">
        <title>Complete genome sequence of an Australian strain of Rouxiella badensis DAR84756 and resolution of the R. badensis DSM100043 and R. chamberiensis DSM28324 genomes.</title>
        <authorList>
            <person name="Paul S."/>
            <person name="Anderson P.J."/>
            <person name="Maynard G."/>
            <person name="Dyall-Smith M."/>
            <person name="Kudinha T."/>
        </authorList>
    </citation>
    <scope>NUCLEOTIDE SEQUENCE</scope>
    <source>
        <strain evidence="1">DSM 28324</strain>
    </source>
</reference>
<evidence type="ECO:0000313" key="2">
    <source>
        <dbReference type="Proteomes" id="UP001164712"/>
    </source>
</evidence>
<gene>
    <name evidence="1" type="ORF">O1V66_00280</name>
</gene>
<protein>
    <submittedName>
        <fullName evidence="1">Uncharacterized protein</fullName>
    </submittedName>
</protein>
<dbReference type="Proteomes" id="UP001164712">
    <property type="component" value="Chromosome"/>
</dbReference>